<dbReference type="InterPro" id="IPR001926">
    <property type="entry name" value="TrpB-like_PALP"/>
</dbReference>
<evidence type="ECO:0000256" key="3">
    <source>
        <dbReference type="ARBA" id="ARBA00004810"/>
    </source>
</evidence>
<comment type="cofactor">
    <cofactor evidence="2 12">
        <name>pyridoxal 5'-phosphate</name>
        <dbReference type="ChEBI" id="CHEBI:597326"/>
    </cofactor>
</comment>
<evidence type="ECO:0000256" key="11">
    <source>
        <dbReference type="ARBA" id="ARBA00025527"/>
    </source>
</evidence>
<dbReference type="GO" id="GO:0006567">
    <property type="term" value="P:L-threonine catabolic process"/>
    <property type="evidence" value="ECO:0007669"/>
    <property type="project" value="TreeGrafter"/>
</dbReference>
<dbReference type="EC" id="4.3.1.19" evidence="12"/>
<evidence type="ECO:0000259" key="13">
    <source>
        <dbReference type="PROSITE" id="PS51672"/>
    </source>
</evidence>
<dbReference type="GO" id="GO:0003941">
    <property type="term" value="F:L-serine ammonia-lyase activity"/>
    <property type="evidence" value="ECO:0007669"/>
    <property type="project" value="TreeGrafter"/>
</dbReference>
<protein>
    <recommendedName>
        <fullName evidence="12">L-threonine dehydratase</fullName>
        <ecNumber evidence="12">4.3.1.19</ecNumber>
    </recommendedName>
    <alternativeName>
        <fullName evidence="12">Threonine deaminase</fullName>
    </alternativeName>
</protein>
<evidence type="ECO:0000313" key="15">
    <source>
        <dbReference type="Proteomes" id="UP000263232"/>
    </source>
</evidence>
<dbReference type="Pfam" id="PF00291">
    <property type="entry name" value="PALP"/>
    <property type="match status" value="1"/>
</dbReference>
<reference evidence="14 15" key="1">
    <citation type="submission" date="2017-09" db="EMBL/GenBank/DDBJ databases">
        <title>Complete genome sequence of Oxytococcus suis strain ZY16052.</title>
        <authorList>
            <person name="Li F."/>
        </authorList>
    </citation>
    <scope>NUCLEOTIDE SEQUENCE [LARGE SCALE GENOMIC DNA]</scope>
    <source>
        <strain evidence="14 15">ZY16052</strain>
    </source>
</reference>
<keyword evidence="15" id="KW-1185">Reference proteome</keyword>
<comment type="subunit">
    <text evidence="5 12">Homotetramer.</text>
</comment>
<dbReference type="RefSeq" id="WP_118990950.1">
    <property type="nucleotide sequence ID" value="NZ_CP023434.1"/>
</dbReference>
<keyword evidence="8 12" id="KW-0663">Pyridoxal phosphate</keyword>
<dbReference type="NCBIfam" id="TIGR02079">
    <property type="entry name" value="THD1"/>
    <property type="match status" value="1"/>
</dbReference>
<dbReference type="PANTHER" id="PTHR48078">
    <property type="entry name" value="THREONINE DEHYDRATASE, MITOCHONDRIAL-RELATED"/>
    <property type="match status" value="1"/>
</dbReference>
<organism evidence="14 15">
    <name type="scientific">Suicoccus acidiformans</name>
    <dbReference type="NCBI Taxonomy" id="2036206"/>
    <lineage>
        <taxon>Bacteria</taxon>
        <taxon>Bacillati</taxon>
        <taxon>Bacillota</taxon>
        <taxon>Bacilli</taxon>
        <taxon>Lactobacillales</taxon>
        <taxon>Aerococcaceae</taxon>
        <taxon>Suicoccus</taxon>
    </lineage>
</organism>
<dbReference type="CDD" id="cd01562">
    <property type="entry name" value="Thr-dehyd"/>
    <property type="match status" value="1"/>
</dbReference>
<gene>
    <name evidence="12" type="primary">ilvA</name>
    <name evidence="14" type="ORF">CL176_08585</name>
</gene>
<dbReference type="KEGG" id="abae:CL176_08585"/>
<dbReference type="EMBL" id="CP023434">
    <property type="protein sequence ID" value="AXY26052.1"/>
    <property type="molecule type" value="Genomic_DNA"/>
</dbReference>
<dbReference type="OrthoDB" id="9811476at2"/>
<evidence type="ECO:0000256" key="10">
    <source>
        <dbReference type="ARBA" id="ARBA00023304"/>
    </source>
</evidence>
<evidence type="ECO:0000256" key="2">
    <source>
        <dbReference type="ARBA" id="ARBA00001933"/>
    </source>
</evidence>
<evidence type="ECO:0000313" key="14">
    <source>
        <dbReference type="EMBL" id="AXY26052.1"/>
    </source>
</evidence>
<evidence type="ECO:0000256" key="9">
    <source>
        <dbReference type="ARBA" id="ARBA00023239"/>
    </source>
</evidence>
<evidence type="ECO:0000256" key="4">
    <source>
        <dbReference type="ARBA" id="ARBA00010869"/>
    </source>
</evidence>
<feature type="domain" description="ACT-like" evidence="13">
    <location>
        <begin position="336"/>
        <end position="410"/>
    </location>
</feature>
<dbReference type="InterPro" id="IPR050147">
    <property type="entry name" value="Ser/Thr_Dehydratase"/>
</dbReference>
<evidence type="ECO:0000256" key="12">
    <source>
        <dbReference type="RuleBase" id="RU362012"/>
    </source>
</evidence>
<dbReference type="PROSITE" id="PS51672">
    <property type="entry name" value="ACT_LIKE"/>
    <property type="match status" value="1"/>
</dbReference>
<dbReference type="AlphaFoldDB" id="A0A347WLU5"/>
<keyword evidence="6 12" id="KW-0028">Amino-acid biosynthesis</keyword>
<evidence type="ECO:0000256" key="1">
    <source>
        <dbReference type="ARBA" id="ARBA00001274"/>
    </source>
</evidence>
<dbReference type="GO" id="GO:0030170">
    <property type="term" value="F:pyridoxal phosphate binding"/>
    <property type="evidence" value="ECO:0007669"/>
    <property type="project" value="InterPro"/>
</dbReference>
<comment type="function">
    <text evidence="11 12">Catalyzes the anaerobic formation of alpha-ketobutyrate and ammonia from threonine in a two-step reaction. The first step involved a dehydration of threonine and a production of enamine intermediates (aminocrotonate), which tautomerizes to its imine form (iminobutyrate). Both intermediates are unstable and short-lived. The second step is the nonenzymatic hydrolysis of the enamine/imine intermediates to form 2-ketobutyrate and free ammonia. In the low water environment of the cell, the second step is accelerated by RidA.</text>
</comment>
<dbReference type="GO" id="GO:0009097">
    <property type="term" value="P:isoleucine biosynthetic process"/>
    <property type="evidence" value="ECO:0007669"/>
    <property type="project" value="UniProtKB-UniRule"/>
</dbReference>
<keyword evidence="10 12" id="KW-0100">Branched-chain amino acid biosynthesis</keyword>
<comment type="pathway">
    <text evidence="3 12">Amino-acid biosynthesis; L-isoleucine biosynthesis; 2-oxobutanoate from L-threonine: step 1/1.</text>
</comment>
<evidence type="ECO:0000256" key="6">
    <source>
        <dbReference type="ARBA" id="ARBA00022605"/>
    </source>
</evidence>
<dbReference type="GO" id="GO:0006565">
    <property type="term" value="P:L-serine catabolic process"/>
    <property type="evidence" value="ECO:0007669"/>
    <property type="project" value="TreeGrafter"/>
</dbReference>
<dbReference type="InterPro" id="IPR036052">
    <property type="entry name" value="TrpB-like_PALP_sf"/>
</dbReference>
<proteinExistence type="inferred from homology"/>
<dbReference type="Pfam" id="PF00585">
    <property type="entry name" value="Thr_dehydrat_C"/>
    <property type="match status" value="1"/>
</dbReference>
<dbReference type="InterPro" id="IPR000634">
    <property type="entry name" value="Ser/Thr_deHydtase_PyrdxlP-BS"/>
</dbReference>
<evidence type="ECO:0000256" key="8">
    <source>
        <dbReference type="ARBA" id="ARBA00022898"/>
    </source>
</evidence>
<dbReference type="InterPro" id="IPR001721">
    <property type="entry name" value="TD_ACT-like"/>
</dbReference>
<accession>A0A347WLU5</accession>
<dbReference type="GO" id="GO:0004794">
    <property type="term" value="F:threonine deaminase activity"/>
    <property type="evidence" value="ECO:0007669"/>
    <property type="project" value="UniProtKB-UniRule"/>
</dbReference>
<comment type="catalytic activity">
    <reaction evidence="1 12">
        <text>L-threonine = 2-oxobutanoate + NH4(+)</text>
        <dbReference type="Rhea" id="RHEA:22108"/>
        <dbReference type="ChEBI" id="CHEBI:16763"/>
        <dbReference type="ChEBI" id="CHEBI:28938"/>
        <dbReference type="ChEBI" id="CHEBI:57926"/>
        <dbReference type="EC" id="4.3.1.19"/>
    </reaction>
</comment>
<dbReference type="Proteomes" id="UP000263232">
    <property type="component" value="Chromosome"/>
</dbReference>
<comment type="similarity">
    <text evidence="4 12">Belongs to the serine/threonine dehydratase family.</text>
</comment>
<dbReference type="NCBIfam" id="NF006390">
    <property type="entry name" value="PRK08639.1"/>
    <property type="match status" value="1"/>
</dbReference>
<name>A0A347WLU5_9LACT</name>
<dbReference type="PANTHER" id="PTHR48078:SF11">
    <property type="entry name" value="THREONINE DEHYDRATASE, MITOCHONDRIAL"/>
    <property type="match status" value="1"/>
</dbReference>
<dbReference type="InterPro" id="IPR011820">
    <property type="entry name" value="IlvA"/>
</dbReference>
<keyword evidence="7 12" id="KW-0412">Isoleucine biosynthesis</keyword>
<evidence type="ECO:0000256" key="5">
    <source>
        <dbReference type="ARBA" id="ARBA00011881"/>
    </source>
</evidence>
<dbReference type="UniPathway" id="UPA00047">
    <property type="reaction ID" value="UER00054"/>
</dbReference>
<dbReference type="PROSITE" id="PS00165">
    <property type="entry name" value="DEHYDRATASE_SER_THR"/>
    <property type="match status" value="1"/>
</dbReference>
<sequence>MYPELTSEDVLGAYRDLKQSIVHTPLQYNQYLSERYDATIYLKREDLQIVRSFKLRGAMYAINQLSQDELERGVICASAGNHAQGVAYTARLKHIQATIFMPTTTPKQKIDQVEYFGGDYVNVVIQEDTFDKSNEAAHQYAEEHGLTFIEPFDDQNVILGQGTIGVEIHQDLVANGDQADMILVQVGGGGLISGVGAYVKEAMPTAALIGVEPEGAASMQLAMQEGAPTALAKVNKFCDGTAVAKAGELTYHYANNFVDEFISVPEGQVAQSIIDLYSRLAIVAEPSGALTVAALEMMKDRIKGQSVVCVISGGNNDINRMGEIEERAMIYQGLQQYFIVKFPQRAGALREFVTDILNPGDDITRFEYTKRTNRDSAPVIIGIRLGQRENLPGLLERIEAFDPNYINVIENRDLFQLLV</sequence>
<dbReference type="FunFam" id="3.40.50.1100:FF:000005">
    <property type="entry name" value="Threonine dehydratase catabolic"/>
    <property type="match status" value="1"/>
</dbReference>
<keyword evidence="9 12" id="KW-0456">Lyase</keyword>
<dbReference type="Gene3D" id="3.40.50.1100">
    <property type="match status" value="2"/>
</dbReference>
<evidence type="ECO:0000256" key="7">
    <source>
        <dbReference type="ARBA" id="ARBA00022624"/>
    </source>
</evidence>
<dbReference type="SUPFAM" id="SSF53686">
    <property type="entry name" value="Tryptophan synthase beta subunit-like PLP-dependent enzymes"/>
    <property type="match status" value="1"/>
</dbReference>